<evidence type="ECO:0000313" key="3">
    <source>
        <dbReference type="EMBL" id="CAK9103867.1"/>
    </source>
</evidence>
<feature type="region of interest" description="Disordered" evidence="1">
    <location>
        <begin position="1024"/>
        <end position="1090"/>
    </location>
</feature>
<dbReference type="Gene3D" id="3.40.50.410">
    <property type="entry name" value="von Willebrand factor, type A domain"/>
    <property type="match status" value="1"/>
</dbReference>
<evidence type="ECO:0000313" key="4">
    <source>
        <dbReference type="Proteomes" id="UP001642464"/>
    </source>
</evidence>
<feature type="domain" description="VWFA" evidence="2">
    <location>
        <begin position="619"/>
        <end position="790"/>
    </location>
</feature>
<evidence type="ECO:0000256" key="1">
    <source>
        <dbReference type="SAM" id="MobiDB-lite"/>
    </source>
</evidence>
<dbReference type="Proteomes" id="UP001642464">
    <property type="component" value="Unassembled WGS sequence"/>
</dbReference>
<dbReference type="Pfam" id="PF12722">
    <property type="entry name" value="Hid1"/>
    <property type="match status" value="1"/>
</dbReference>
<dbReference type="PANTHER" id="PTHR21575">
    <property type="entry name" value="PROTEIN HID1"/>
    <property type="match status" value="1"/>
</dbReference>
<dbReference type="InterPro" id="IPR036465">
    <property type="entry name" value="vWFA_dom_sf"/>
</dbReference>
<feature type="compositionally biased region" description="Basic and acidic residues" evidence="1">
    <location>
        <begin position="450"/>
        <end position="492"/>
    </location>
</feature>
<accession>A0ABP0RX60</accession>
<proteinExistence type="predicted"/>
<dbReference type="InterPro" id="IPR002035">
    <property type="entry name" value="VWF_A"/>
</dbReference>
<organism evidence="3 4">
    <name type="scientific">Durusdinium trenchii</name>
    <dbReference type="NCBI Taxonomy" id="1381693"/>
    <lineage>
        <taxon>Eukaryota</taxon>
        <taxon>Sar</taxon>
        <taxon>Alveolata</taxon>
        <taxon>Dinophyceae</taxon>
        <taxon>Suessiales</taxon>
        <taxon>Symbiodiniaceae</taxon>
        <taxon>Durusdinium</taxon>
    </lineage>
</organism>
<dbReference type="PROSITE" id="PS50234">
    <property type="entry name" value="VWFA"/>
    <property type="match status" value="1"/>
</dbReference>
<gene>
    <name evidence="3" type="ORF">SCF082_LOCUS48499</name>
</gene>
<sequence length="1090" mass="120111">MMYICMRVRPVHTFGGGSKAGDYTGTVFEWLPPALAARQEDLQLSSPPVSWYLVDNSDLQASSYGLGYRASKDLEDLVPSKAAVWGERVVGQHHGDGWIQVGDFFLPEELEGKRVLVAQDDQEPITPFRQKNVYRYMLQHVTKEPEIDLLFTGLLRLLSSVHQAQQTYLPRSMRSVGFYQEALVLLWHVLTLNSNFTKRVVERHDTNEFLLSLMYLLQQARASVHLIGLLHTASFVLLVLSSERAFAVRLNDPYVAKKVPLEIPAFHGNHADVFALSLYKVISESLPKTQNDALVEMLLTALCNVSPYVKCFCLESCLKLVSLVERLSRPSYLFRTPFTHHGLLFLVEMLNNIVQYQYEGNTMMVYAILRQAEAFSKMEKLSLADSKKAGEEGAEVCAQVEPLRSGKGCKLRLLKSLFTPAIIHCSSISWKILTDEAEVAKVARKDEHRLVENSESEKQDLFGTGRRREPHDVSAERHSEAPRSVCRDKWTVPERPPPPPPLPATPLNALALASHTERSGGRPGRRSSTWYGQSPMDLGGPPNFQDDDPLPRPAVTEASEPDPDCREEGPLSLSTRVEYSAMPKGATMAVFGLVTVQAAQAAPASADAQSGESTRKPMDLVCVLDVSGSMGASSKMDDLKAAVRFIIQESTSEDRLSLVTFQSHAARRLPLRRMDRAGQDEATVATLRMSSGGGTRIASGLELGLQILEQRRQRNKVCAILLLTDGQDGSCRGPMSQLLQRASKMGCGIYPFGFGSDHDSVLLRDISERAKTPFTYVEETSTIKEAFAGVVGGLSSIVAQRVQLTLTCPARLKEINTPFEVRREGDQKAIVTIPDIFAEERRDLLVELEVSANAEETVLLEACARYLAVREQEVLVQTPVVTMTVQRVDEPQPEMEPDSEVYEQRQRWEVSQVMELASRSADQGQLEEARELLRSKRRTLAGGRSTVLTEALTVELEDAESRMRNLGSWTLGSAEVRDAMTMHQMQRTTNMTASMSWRGETKSSKTLYASSIQAERIRRSTVVGFDGSSLPSHAARDGRGPPPPPSGDRARAHTVCMSAPATAPAATAPAAASTAAPAAAGSSSGTSESR</sequence>
<dbReference type="SMART" id="SM00327">
    <property type="entry name" value="VWA"/>
    <property type="match status" value="1"/>
</dbReference>
<keyword evidence="4" id="KW-1185">Reference proteome</keyword>
<dbReference type="PANTHER" id="PTHR21575:SF12">
    <property type="entry name" value="PROTEIN HID1"/>
    <property type="match status" value="1"/>
</dbReference>
<dbReference type="SUPFAM" id="SSF53300">
    <property type="entry name" value="vWA-like"/>
    <property type="match status" value="1"/>
</dbReference>
<name>A0ABP0RX60_9DINO</name>
<protein>
    <submittedName>
        <fullName evidence="3">Protein HID1 (HID1 domain-containing protein) (Protein hid-1 homolog)</fullName>
    </submittedName>
</protein>
<dbReference type="EMBL" id="CAXAMM010042262">
    <property type="protein sequence ID" value="CAK9103867.1"/>
    <property type="molecule type" value="Genomic_DNA"/>
</dbReference>
<feature type="compositionally biased region" description="Low complexity" evidence="1">
    <location>
        <begin position="1058"/>
        <end position="1090"/>
    </location>
</feature>
<dbReference type="Pfam" id="PF00092">
    <property type="entry name" value="VWA"/>
    <property type="match status" value="1"/>
</dbReference>
<dbReference type="InterPro" id="IPR026705">
    <property type="entry name" value="Hid-1/Ecm30"/>
</dbReference>
<feature type="compositionally biased region" description="Pro residues" evidence="1">
    <location>
        <begin position="494"/>
        <end position="504"/>
    </location>
</feature>
<feature type="region of interest" description="Disordered" evidence="1">
    <location>
        <begin position="450"/>
        <end position="570"/>
    </location>
</feature>
<reference evidence="3 4" key="1">
    <citation type="submission" date="2024-02" db="EMBL/GenBank/DDBJ databases">
        <authorList>
            <person name="Chen Y."/>
            <person name="Shah S."/>
            <person name="Dougan E. K."/>
            <person name="Thang M."/>
            <person name="Chan C."/>
        </authorList>
    </citation>
    <scope>NUCLEOTIDE SEQUENCE [LARGE SCALE GENOMIC DNA]</scope>
</reference>
<evidence type="ECO:0000259" key="2">
    <source>
        <dbReference type="PROSITE" id="PS50234"/>
    </source>
</evidence>
<comment type="caution">
    <text evidence="3">The sequence shown here is derived from an EMBL/GenBank/DDBJ whole genome shotgun (WGS) entry which is preliminary data.</text>
</comment>